<dbReference type="HOGENOM" id="CLU_1814547_0_0_5"/>
<name>F7XAW8_SINMM</name>
<accession>F7XAW8</accession>
<protein>
    <submittedName>
        <fullName evidence="1">Uncharacterized protein</fullName>
    </submittedName>
</protein>
<proteinExistence type="predicted"/>
<sequence length="142" mass="15780">MVFQLFKRQKQRSPEKQLLPTELEKFRIRYRGQGLYDDVAVDTAVQEISKTLRTDGSYASDSIANGGWSVPDAASMIISEYASAGIRTGEMHIYRGVMNDHGKAHLKLFKVCTAKLMASGKLTQQEAVEAVRELEDEIAAIG</sequence>
<dbReference type="RefSeq" id="WP_014530933.1">
    <property type="nucleotide sequence ID" value="NC_017327.1"/>
</dbReference>
<gene>
    <name evidence="1" type="ordered locus">SM11_pC0079</name>
</gene>
<evidence type="ECO:0000313" key="2">
    <source>
        <dbReference type="Proteomes" id="UP000009045"/>
    </source>
</evidence>
<dbReference type="Proteomes" id="UP000009045">
    <property type="component" value="Plasmid pSmeSM11c"/>
</dbReference>
<organism evidence="1 2">
    <name type="scientific">Sinorhizobium meliloti (strain SM11)</name>
    <dbReference type="NCBI Taxonomy" id="707241"/>
    <lineage>
        <taxon>Bacteria</taxon>
        <taxon>Pseudomonadati</taxon>
        <taxon>Pseudomonadota</taxon>
        <taxon>Alphaproteobacteria</taxon>
        <taxon>Hyphomicrobiales</taxon>
        <taxon>Rhizobiaceae</taxon>
        <taxon>Sinorhizobium/Ensifer group</taxon>
        <taxon>Sinorhizobium</taxon>
    </lineage>
</organism>
<keyword evidence="1" id="KW-0614">Plasmid</keyword>
<dbReference type="EMBL" id="CP001831">
    <property type="protein sequence ID" value="AEH81152.1"/>
    <property type="molecule type" value="Genomic_DNA"/>
</dbReference>
<dbReference type="PATRIC" id="fig|707241.3.peg.4092"/>
<geneLocation type="plasmid" evidence="1 2">
    <name>pSmeSM11c</name>
</geneLocation>
<reference evidence="1 2" key="1">
    <citation type="journal article" date="2011" name="J. Biotechnol.">
        <title>The complete genome sequence of the dominant Sinorhizobium meliloti field isolate SM11 extends the S. meliloti pan-genome.</title>
        <authorList>
            <person name="Schneiker-Bekel S."/>
            <person name="Wibberg D."/>
            <person name="Bekel T."/>
            <person name="Blom J."/>
            <person name="Linke B."/>
            <person name="Neuweger H."/>
            <person name="Stiens M."/>
            <person name="Vorholter F.J."/>
            <person name="Weidner S."/>
            <person name="Goesmann A."/>
            <person name="Puhler A."/>
            <person name="Schluter A."/>
        </authorList>
    </citation>
    <scope>NUCLEOTIDE SEQUENCE [LARGE SCALE GENOMIC DNA]</scope>
    <source>
        <strain evidence="1 2">SM11</strain>
        <plasmid evidence="2">pSmeSM11c</plasmid>
    </source>
</reference>
<evidence type="ECO:0000313" key="1">
    <source>
        <dbReference type="EMBL" id="AEH81152.1"/>
    </source>
</evidence>
<dbReference type="AlphaFoldDB" id="F7XAW8"/>
<dbReference type="KEGG" id="smx:SM11_pC0079"/>